<dbReference type="SUPFAM" id="SSF52833">
    <property type="entry name" value="Thioredoxin-like"/>
    <property type="match status" value="1"/>
</dbReference>
<proteinExistence type="inferred from homology"/>
<comment type="similarity">
    <text evidence="1">Belongs to the thioredoxin family. DsbA subfamily.</text>
</comment>
<dbReference type="InterPro" id="IPR012336">
    <property type="entry name" value="Thioredoxin-like_fold"/>
</dbReference>
<dbReference type="EMBL" id="CP000910">
    <property type="protein sequence ID" value="ABY22199.1"/>
    <property type="molecule type" value="Genomic_DNA"/>
</dbReference>
<keyword evidence="7" id="KW-0472">Membrane</keyword>
<dbReference type="AlphaFoldDB" id="A9WM18"/>
<protein>
    <submittedName>
        <fullName evidence="9">Disulfide bond isomerase</fullName>
    </submittedName>
</protein>
<evidence type="ECO:0000313" key="9">
    <source>
        <dbReference type="EMBL" id="ABY22199.1"/>
    </source>
</evidence>
<dbReference type="Gene3D" id="3.40.30.10">
    <property type="entry name" value="Glutaredoxin"/>
    <property type="match status" value="1"/>
</dbReference>
<gene>
    <name evidence="9" type="ordered locus">RSal33209_0448</name>
</gene>
<feature type="region of interest" description="Disordered" evidence="6">
    <location>
        <begin position="96"/>
        <end position="119"/>
    </location>
</feature>
<evidence type="ECO:0000259" key="8">
    <source>
        <dbReference type="Pfam" id="PF13462"/>
    </source>
</evidence>
<keyword evidence="2" id="KW-0732">Signal</keyword>
<reference evidence="10" key="1">
    <citation type="journal article" date="2008" name="J. Bacteriol.">
        <title>Genome sequence of the fish pathogen Renibacterium salmoninarum suggests reductive evolution away from an environmental Arthrobacter ancestor.</title>
        <authorList>
            <person name="Wiens G.D."/>
            <person name="Rockey D.D."/>
            <person name="Wu Z."/>
            <person name="Chang J."/>
            <person name="Levy R."/>
            <person name="Crane S."/>
            <person name="Chen D.S."/>
            <person name="Capri G.R."/>
            <person name="Burnett J.R."/>
            <person name="Sudheesh P.S."/>
            <person name="Schipma M.J."/>
            <person name="Burd H."/>
            <person name="Bhattacharyya A."/>
            <person name="Rhodes L.D."/>
            <person name="Kaul R."/>
            <person name="Strom M.S."/>
        </authorList>
    </citation>
    <scope>NUCLEOTIDE SEQUENCE [LARGE SCALE GENOMIC DNA]</scope>
    <source>
        <strain evidence="10">ATCC 33209 / DSM 20767 / JCM 11484 / NBRC 15589 / NCIMB 2235</strain>
    </source>
</reference>
<organism evidence="9 10">
    <name type="scientific">Renibacterium salmoninarum (strain ATCC 33209 / DSM 20767 / JCM 11484 / NBRC 15589 / NCIMB 2235)</name>
    <dbReference type="NCBI Taxonomy" id="288705"/>
    <lineage>
        <taxon>Bacteria</taxon>
        <taxon>Bacillati</taxon>
        <taxon>Actinomycetota</taxon>
        <taxon>Actinomycetes</taxon>
        <taxon>Micrococcales</taxon>
        <taxon>Micrococcaceae</taxon>
        <taxon>Renibacterium</taxon>
    </lineage>
</organism>
<evidence type="ECO:0000256" key="5">
    <source>
        <dbReference type="ARBA" id="ARBA00023284"/>
    </source>
</evidence>
<dbReference type="STRING" id="288705.RSal33209_0448"/>
<dbReference type="PANTHER" id="PTHR13887">
    <property type="entry name" value="GLUTATHIONE S-TRANSFERASE KAPPA"/>
    <property type="match status" value="1"/>
</dbReference>
<dbReference type="Proteomes" id="UP000002007">
    <property type="component" value="Chromosome"/>
</dbReference>
<keyword evidence="5" id="KW-0676">Redox-active center</keyword>
<keyword evidence="9" id="KW-0413">Isomerase</keyword>
<dbReference type="GO" id="GO:0016853">
    <property type="term" value="F:isomerase activity"/>
    <property type="evidence" value="ECO:0007669"/>
    <property type="project" value="UniProtKB-KW"/>
</dbReference>
<keyword evidence="7" id="KW-0812">Transmembrane</keyword>
<dbReference type="RefSeq" id="WP_012243903.1">
    <property type="nucleotide sequence ID" value="NC_010168.1"/>
</dbReference>
<accession>A9WM18</accession>
<evidence type="ECO:0000256" key="6">
    <source>
        <dbReference type="SAM" id="MobiDB-lite"/>
    </source>
</evidence>
<dbReference type="GO" id="GO:0016491">
    <property type="term" value="F:oxidoreductase activity"/>
    <property type="evidence" value="ECO:0007669"/>
    <property type="project" value="UniProtKB-KW"/>
</dbReference>
<evidence type="ECO:0000256" key="3">
    <source>
        <dbReference type="ARBA" id="ARBA00023002"/>
    </source>
</evidence>
<evidence type="ECO:0000313" key="10">
    <source>
        <dbReference type="Proteomes" id="UP000002007"/>
    </source>
</evidence>
<dbReference type="KEGG" id="rsa:RSal33209_0448"/>
<name>A9WM18_RENSM</name>
<evidence type="ECO:0000256" key="1">
    <source>
        <dbReference type="ARBA" id="ARBA00005791"/>
    </source>
</evidence>
<evidence type="ECO:0000256" key="2">
    <source>
        <dbReference type="ARBA" id="ARBA00022729"/>
    </source>
</evidence>
<feature type="domain" description="Thioredoxin-like fold" evidence="8">
    <location>
        <begin position="135"/>
        <end position="292"/>
    </location>
</feature>
<dbReference type="PANTHER" id="PTHR13887:SF14">
    <property type="entry name" value="DISULFIDE BOND FORMATION PROTEIN D"/>
    <property type="match status" value="1"/>
</dbReference>
<keyword evidence="4" id="KW-1015">Disulfide bond</keyword>
<keyword evidence="3" id="KW-0560">Oxidoreductase</keyword>
<keyword evidence="10" id="KW-1185">Reference proteome</keyword>
<evidence type="ECO:0000256" key="7">
    <source>
        <dbReference type="SAM" id="Phobius"/>
    </source>
</evidence>
<sequence>MSPENHPKISKAERTAAAREQARLIREAEAKKQKRNSWLIRGGVLVAAIAVIAVVALIVVTTMRNNAPIPSSGAVPANMNTYGGFSVGKDLKPIAPTNSASTVDADSVSPKPTPQVTPTPELGNVGIAAAASGQPVSVVIYLDFLCLFCKTFETSNGDALKQLAKDGKISLEYRPTGLLDQNSTTNYSSRAAAASAAVANTAPDKYLDFFAKLYENQPAEGGAGLSNDQLKQYAKDLGVNIDTAVEDKTYRPYVSYATALSLAKGGVTGTPTAYIDGQVFKSQTQDFSDFKTTLQTAIDAKK</sequence>
<dbReference type="eggNOG" id="COG1651">
    <property type="taxonomic scope" value="Bacteria"/>
</dbReference>
<evidence type="ECO:0000256" key="4">
    <source>
        <dbReference type="ARBA" id="ARBA00023157"/>
    </source>
</evidence>
<dbReference type="InterPro" id="IPR036249">
    <property type="entry name" value="Thioredoxin-like_sf"/>
</dbReference>
<keyword evidence="7" id="KW-1133">Transmembrane helix</keyword>
<dbReference type="HOGENOM" id="CLU_000288_47_3_11"/>
<dbReference type="Pfam" id="PF13462">
    <property type="entry name" value="Thioredoxin_4"/>
    <property type="match status" value="1"/>
</dbReference>
<feature type="transmembrane region" description="Helical" evidence="7">
    <location>
        <begin position="38"/>
        <end position="60"/>
    </location>
</feature>